<feature type="non-terminal residue" evidence="2">
    <location>
        <position position="137"/>
    </location>
</feature>
<sequence length="137" mass="15269">LKSKLEGDVNHPPSNSKGTLSSTHNLSNDRRVPSSQQVFITKTNNAAMDPKSFICLVPLYYGDAFTLYNYINCAKQWLIIAGGDKPEKVMLLLSKLEGKAAISISMIDHAETTLMLRGKDRIKTLNANLSKNFFHKK</sequence>
<feature type="non-terminal residue" evidence="2">
    <location>
        <position position="1"/>
    </location>
</feature>
<organism evidence="2 3">
    <name type="scientific">Leptidea sinapis</name>
    <dbReference type="NCBI Taxonomy" id="189913"/>
    <lineage>
        <taxon>Eukaryota</taxon>
        <taxon>Metazoa</taxon>
        <taxon>Ecdysozoa</taxon>
        <taxon>Arthropoda</taxon>
        <taxon>Hexapoda</taxon>
        <taxon>Insecta</taxon>
        <taxon>Pterygota</taxon>
        <taxon>Neoptera</taxon>
        <taxon>Endopterygota</taxon>
        <taxon>Lepidoptera</taxon>
        <taxon>Glossata</taxon>
        <taxon>Ditrysia</taxon>
        <taxon>Papilionoidea</taxon>
        <taxon>Pieridae</taxon>
        <taxon>Dismorphiinae</taxon>
        <taxon>Leptidea</taxon>
    </lineage>
</organism>
<dbReference type="AlphaFoldDB" id="A0A5E4PRA9"/>
<name>A0A5E4PRA9_9NEOP</name>
<keyword evidence="3" id="KW-1185">Reference proteome</keyword>
<dbReference type="EMBL" id="FZQP02000206">
    <property type="protein sequence ID" value="VVC87863.1"/>
    <property type="molecule type" value="Genomic_DNA"/>
</dbReference>
<feature type="compositionally biased region" description="Polar residues" evidence="1">
    <location>
        <begin position="12"/>
        <end position="26"/>
    </location>
</feature>
<proteinExistence type="predicted"/>
<evidence type="ECO:0000256" key="1">
    <source>
        <dbReference type="SAM" id="MobiDB-lite"/>
    </source>
</evidence>
<gene>
    <name evidence="2" type="ORF">LSINAPIS_LOCUS1375</name>
</gene>
<evidence type="ECO:0000313" key="2">
    <source>
        <dbReference type="EMBL" id="VVC87863.1"/>
    </source>
</evidence>
<reference evidence="2 3" key="1">
    <citation type="submission" date="2017-07" db="EMBL/GenBank/DDBJ databases">
        <authorList>
            <person name="Talla V."/>
            <person name="Backstrom N."/>
        </authorList>
    </citation>
    <scope>NUCLEOTIDE SEQUENCE [LARGE SCALE GENOMIC DNA]</scope>
</reference>
<accession>A0A5E4PRA9</accession>
<evidence type="ECO:0000313" key="3">
    <source>
        <dbReference type="Proteomes" id="UP000324832"/>
    </source>
</evidence>
<feature type="region of interest" description="Disordered" evidence="1">
    <location>
        <begin position="1"/>
        <end position="34"/>
    </location>
</feature>
<dbReference type="Proteomes" id="UP000324832">
    <property type="component" value="Unassembled WGS sequence"/>
</dbReference>
<protein>
    <submittedName>
        <fullName evidence="2">Uncharacterized protein</fullName>
    </submittedName>
</protein>